<feature type="domain" description="Lsr2 dimerization" evidence="2">
    <location>
        <begin position="1"/>
        <end position="59"/>
    </location>
</feature>
<dbReference type="OrthoDB" id="4113332at2"/>
<proteinExistence type="predicted"/>
<dbReference type="InterPro" id="IPR024412">
    <property type="entry name" value="Lsr2_dim_dom"/>
</dbReference>
<keyword evidence="1" id="KW-0238">DNA-binding</keyword>
<dbReference type="Pfam" id="PF11774">
    <property type="entry name" value="Lsr2"/>
    <property type="match status" value="1"/>
</dbReference>
<evidence type="ECO:0000259" key="3">
    <source>
        <dbReference type="Pfam" id="PF23359"/>
    </source>
</evidence>
<comment type="caution">
    <text evidence="4">The sequence shown here is derived from an EMBL/GenBank/DDBJ whole genome shotgun (WGS) entry which is preliminary data.</text>
</comment>
<dbReference type="RefSeq" id="WP_120044334.1">
    <property type="nucleotide sequence ID" value="NZ_QZFU01000041.1"/>
</dbReference>
<name>A0A3A4JZC5_9NOCA</name>
<dbReference type="Proteomes" id="UP000266677">
    <property type="component" value="Unassembled WGS sequence"/>
</dbReference>
<dbReference type="GO" id="GO:0003677">
    <property type="term" value="F:DNA binding"/>
    <property type="evidence" value="ECO:0007669"/>
    <property type="project" value="UniProtKB-KW"/>
</dbReference>
<evidence type="ECO:0000313" key="4">
    <source>
        <dbReference type="EMBL" id="RJO69966.1"/>
    </source>
</evidence>
<feature type="domain" description="Lsr2 DNA-binding" evidence="3">
    <location>
        <begin position="77"/>
        <end position="112"/>
    </location>
</feature>
<organism evidence="4 5">
    <name type="scientific">Nocardia panacis</name>
    <dbReference type="NCBI Taxonomy" id="2340916"/>
    <lineage>
        <taxon>Bacteria</taxon>
        <taxon>Bacillati</taxon>
        <taxon>Actinomycetota</taxon>
        <taxon>Actinomycetes</taxon>
        <taxon>Mycobacteriales</taxon>
        <taxon>Nocardiaceae</taxon>
        <taxon>Nocardia</taxon>
    </lineage>
</organism>
<dbReference type="AlphaFoldDB" id="A0A3A4JZC5"/>
<gene>
    <name evidence="4" type="ORF">D5S18_29265</name>
</gene>
<dbReference type="InterPro" id="IPR042261">
    <property type="entry name" value="Lsr2-like_dimerization"/>
</dbReference>
<dbReference type="Pfam" id="PF23359">
    <property type="entry name" value="Lsr2_DNA-bd"/>
    <property type="match status" value="1"/>
</dbReference>
<sequence length="114" mass="12540">MAKKVTVTMVDDFDGTSKADETVHFSIDGVAYEIDLSTKNAGKLRAALEPWAENARRTGRLKTKTRGAGKDFRSTVDRDQSLAIREWARKNGHKVSARGRISADVVAAYNSAQK</sequence>
<dbReference type="Gene3D" id="3.30.60.230">
    <property type="entry name" value="Lsr2, dimerization domain"/>
    <property type="match status" value="1"/>
</dbReference>
<protein>
    <submittedName>
        <fullName evidence="4">Lsr2 family protein</fullName>
    </submittedName>
</protein>
<dbReference type="EMBL" id="QZFU01000041">
    <property type="protein sequence ID" value="RJO69966.1"/>
    <property type="molecule type" value="Genomic_DNA"/>
</dbReference>
<evidence type="ECO:0000259" key="2">
    <source>
        <dbReference type="Pfam" id="PF11774"/>
    </source>
</evidence>
<reference evidence="4 5" key="1">
    <citation type="submission" date="2018-09" db="EMBL/GenBank/DDBJ databases">
        <title>YIM PH21274 draft genome.</title>
        <authorList>
            <person name="Miao C."/>
        </authorList>
    </citation>
    <scope>NUCLEOTIDE SEQUENCE [LARGE SCALE GENOMIC DNA]</scope>
    <source>
        <strain evidence="4 5">YIM PH 21724</strain>
    </source>
</reference>
<dbReference type="InterPro" id="IPR055370">
    <property type="entry name" value="Lsr2_DNA-bd"/>
</dbReference>
<dbReference type="GO" id="GO:0016746">
    <property type="term" value="F:acyltransferase activity"/>
    <property type="evidence" value="ECO:0007669"/>
    <property type="project" value="InterPro"/>
</dbReference>
<evidence type="ECO:0000256" key="1">
    <source>
        <dbReference type="ARBA" id="ARBA00023125"/>
    </source>
</evidence>
<keyword evidence="5" id="KW-1185">Reference proteome</keyword>
<accession>A0A3A4JZC5</accession>
<dbReference type="Gene3D" id="4.10.320.10">
    <property type="entry name" value="E3-binding domain"/>
    <property type="match status" value="1"/>
</dbReference>
<dbReference type="InterPro" id="IPR036625">
    <property type="entry name" value="E3-bd_dom_sf"/>
</dbReference>
<evidence type="ECO:0000313" key="5">
    <source>
        <dbReference type="Proteomes" id="UP000266677"/>
    </source>
</evidence>